<accession>A0A643FJG2</accession>
<dbReference type="GeneID" id="98405774"/>
<evidence type="ECO:0000256" key="1">
    <source>
        <dbReference type="SAM" id="MobiDB-lite"/>
    </source>
</evidence>
<dbReference type="Pfam" id="PF02120">
    <property type="entry name" value="Flg_hook"/>
    <property type="match status" value="1"/>
</dbReference>
<gene>
    <name evidence="3" type="ORF">F7R26_032950</name>
</gene>
<feature type="compositionally biased region" description="Low complexity" evidence="1">
    <location>
        <begin position="235"/>
        <end position="272"/>
    </location>
</feature>
<evidence type="ECO:0000313" key="3">
    <source>
        <dbReference type="EMBL" id="QOT79517.1"/>
    </source>
</evidence>
<keyword evidence="3" id="KW-0282">Flagellum</keyword>
<reference evidence="3 4" key="1">
    <citation type="submission" date="2020-10" db="EMBL/GenBank/DDBJ databases">
        <title>Complete genome sequence of Cupriavidus basilensis CCUG 49340T.</title>
        <authorList>
            <person name="Salva-Serra F."/>
            <person name="Donoso R.A."/>
            <person name="Cho K.H."/>
            <person name="Yoo J.A."/>
            <person name="Lee K."/>
            <person name="Yoon S.-H."/>
            <person name="Perez-Pantoja D."/>
            <person name="Moore E.R.B."/>
        </authorList>
    </citation>
    <scope>NUCLEOTIDE SEQUENCE [LARGE SCALE GENOMIC DNA]</scope>
    <source>
        <strain evidence="4">CCUG 49340</strain>
    </source>
</reference>
<feature type="region of interest" description="Disordered" evidence="1">
    <location>
        <begin position="214"/>
        <end position="272"/>
    </location>
</feature>
<evidence type="ECO:0000313" key="4">
    <source>
        <dbReference type="Proteomes" id="UP000397656"/>
    </source>
</evidence>
<feature type="domain" description="Flagellar hook-length control protein-like C-terminal" evidence="2">
    <location>
        <begin position="362"/>
        <end position="427"/>
    </location>
</feature>
<sequence length="439" mass="44017">MIGINLPADASLALRTDPQALKSALTVAKLAALQPVGTVTDTEGPSGGGNTVQQGRAATVGAGMPPPTEGAATTSARESLSTAARVILDILDGTDAAPLRSAAPVVAAPPGSGQAASLASALARQVGQSGLFYESHLGQWLNGTRPLDSLMREPQALLGRPPAAPPATTDATQPVLQLTYQPAAGAATPAPAQVAANVAKAAAAVAAESGSLPLPAEGPGADTPAQAQKAAGLYSAPAPGAASTAATPAANPATPSAHLAQQATQAYQAASATPAPRTVHLSADDIFGASKPAADPLQATSATGPAVHPDAATLVRQQLDTLATQQLRWMGEAWPGTPMQWQITREQDDNPARGQGQPDAIADGVWSTRLVLEFPNLGTVEARIKLTGNSIEARLAAPASVNLLAGARAQLQDRLAATGLDLTALAVDGIFQPAGSTRR</sequence>
<dbReference type="Gene3D" id="3.30.750.140">
    <property type="match status" value="1"/>
</dbReference>
<protein>
    <submittedName>
        <fullName evidence="3">Flagellar hook-length control protein FliK</fullName>
    </submittedName>
</protein>
<organism evidence="3 4">
    <name type="scientific">Cupriavidus basilensis</name>
    <dbReference type="NCBI Taxonomy" id="68895"/>
    <lineage>
        <taxon>Bacteria</taxon>
        <taxon>Pseudomonadati</taxon>
        <taxon>Pseudomonadota</taxon>
        <taxon>Betaproteobacteria</taxon>
        <taxon>Burkholderiales</taxon>
        <taxon>Burkholderiaceae</taxon>
        <taxon>Cupriavidus</taxon>
    </lineage>
</organism>
<evidence type="ECO:0000259" key="2">
    <source>
        <dbReference type="Pfam" id="PF02120"/>
    </source>
</evidence>
<keyword evidence="3" id="KW-0966">Cell projection</keyword>
<dbReference type="EMBL" id="CP062804">
    <property type="protein sequence ID" value="QOT79517.1"/>
    <property type="molecule type" value="Genomic_DNA"/>
</dbReference>
<feature type="region of interest" description="Disordered" evidence="1">
    <location>
        <begin position="39"/>
        <end position="77"/>
    </location>
</feature>
<dbReference type="AlphaFoldDB" id="A0A643FJG2"/>
<dbReference type="RefSeq" id="WP_150992987.1">
    <property type="nucleotide sequence ID" value="NZ_CP062804.1"/>
</dbReference>
<dbReference type="InterPro" id="IPR038610">
    <property type="entry name" value="FliK-like_C_sf"/>
</dbReference>
<proteinExistence type="predicted"/>
<dbReference type="InterPro" id="IPR021136">
    <property type="entry name" value="Flagellar_hook_control-like_C"/>
</dbReference>
<keyword evidence="3" id="KW-0969">Cilium</keyword>
<name>A0A643FJG2_9BURK</name>
<dbReference type="Proteomes" id="UP000397656">
    <property type="component" value="Chromosome 2"/>
</dbReference>